<dbReference type="EMBL" id="GBXM01080743">
    <property type="protein sequence ID" value="JAH27834.1"/>
    <property type="molecule type" value="Transcribed_RNA"/>
</dbReference>
<dbReference type="EMBL" id="GBXM01079536">
    <property type="protein sequence ID" value="JAH29041.1"/>
    <property type="molecule type" value="Transcribed_RNA"/>
</dbReference>
<reference evidence="1" key="1">
    <citation type="submission" date="2014-11" db="EMBL/GenBank/DDBJ databases">
        <authorList>
            <person name="Amaro Gonzalez C."/>
        </authorList>
    </citation>
    <scope>NUCLEOTIDE SEQUENCE</scope>
</reference>
<proteinExistence type="predicted"/>
<reference evidence="1" key="2">
    <citation type="journal article" date="2015" name="Fish Shellfish Immunol.">
        <title>Early steps in the European eel (Anguilla anguilla)-Vibrio vulnificus interaction in the gills: Role of the RtxA13 toxin.</title>
        <authorList>
            <person name="Callol A."/>
            <person name="Pajuelo D."/>
            <person name="Ebbesson L."/>
            <person name="Teles M."/>
            <person name="MacKenzie S."/>
            <person name="Amaro C."/>
        </authorList>
    </citation>
    <scope>NUCLEOTIDE SEQUENCE</scope>
</reference>
<dbReference type="AlphaFoldDB" id="A0A0E9RFI2"/>
<accession>A0A0E9RFI2</accession>
<sequence length="39" mass="4725">MKDSWAQLSQHFMESHHIISQYKRNQRIGSGLVHFDKHF</sequence>
<organism evidence="1">
    <name type="scientific">Anguilla anguilla</name>
    <name type="common">European freshwater eel</name>
    <name type="synonym">Muraena anguilla</name>
    <dbReference type="NCBI Taxonomy" id="7936"/>
    <lineage>
        <taxon>Eukaryota</taxon>
        <taxon>Metazoa</taxon>
        <taxon>Chordata</taxon>
        <taxon>Craniata</taxon>
        <taxon>Vertebrata</taxon>
        <taxon>Euteleostomi</taxon>
        <taxon>Actinopterygii</taxon>
        <taxon>Neopterygii</taxon>
        <taxon>Teleostei</taxon>
        <taxon>Anguilliformes</taxon>
        <taxon>Anguillidae</taxon>
        <taxon>Anguilla</taxon>
    </lineage>
</organism>
<evidence type="ECO:0000313" key="1">
    <source>
        <dbReference type="EMBL" id="JAH27834.1"/>
    </source>
</evidence>
<name>A0A0E9RFI2_ANGAN</name>
<protein>
    <submittedName>
        <fullName evidence="1">Uncharacterized protein</fullName>
    </submittedName>
</protein>